<dbReference type="EMBL" id="BAAANJ010000015">
    <property type="protein sequence ID" value="GAA1816467.1"/>
    <property type="molecule type" value="Genomic_DNA"/>
</dbReference>
<accession>A0ABN2M9S9</accession>
<name>A0ABN2M9S9_9MICO</name>
<evidence type="ECO:0000313" key="2">
    <source>
        <dbReference type="EMBL" id="GAA1816467.1"/>
    </source>
</evidence>
<protein>
    <submittedName>
        <fullName evidence="2">Uncharacterized protein</fullName>
    </submittedName>
</protein>
<keyword evidence="3" id="KW-1185">Reference proteome</keyword>
<sequence length="79" mass="8689">MNESQTEPTAWHVPPGHSQIRRQNPGRVECETPLTASPPARTHEPDVPPMCIRPGRSASIESAVTACDGESQLGDWRSW</sequence>
<feature type="region of interest" description="Disordered" evidence="1">
    <location>
        <begin position="1"/>
        <end position="49"/>
    </location>
</feature>
<gene>
    <name evidence="2" type="ORF">GCM10009749_27810</name>
</gene>
<reference evidence="2 3" key="1">
    <citation type="journal article" date="2019" name="Int. J. Syst. Evol. Microbiol.">
        <title>The Global Catalogue of Microorganisms (GCM) 10K type strain sequencing project: providing services to taxonomists for standard genome sequencing and annotation.</title>
        <authorList>
            <consortium name="The Broad Institute Genomics Platform"/>
            <consortium name="The Broad Institute Genome Sequencing Center for Infectious Disease"/>
            <person name="Wu L."/>
            <person name="Ma J."/>
        </authorList>
    </citation>
    <scope>NUCLEOTIDE SEQUENCE [LARGE SCALE GENOMIC DNA]</scope>
    <source>
        <strain evidence="2 3">JCM 14322</strain>
    </source>
</reference>
<evidence type="ECO:0000313" key="3">
    <source>
        <dbReference type="Proteomes" id="UP001500002"/>
    </source>
</evidence>
<evidence type="ECO:0000256" key="1">
    <source>
        <dbReference type="SAM" id="MobiDB-lite"/>
    </source>
</evidence>
<proteinExistence type="predicted"/>
<organism evidence="2 3">
    <name type="scientific">Agromyces neolithicus</name>
    <dbReference type="NCBI Taxonomy" id="269420"/>
    <lineage>
        <taxon>Bacteria</taxon>
        <taxon>Bacillati</taxon>
        <taxon>Actinomycetota</taxon>
        <taxon>Actinomycetes</taxon>
        <taxon>Micrococcales</taxon>
        <taxon>Microbacteriaceae</taxon>
        <taxon>Agromyces</taxon>
    </lineage>
</organism>
<dbReference type="Proteomes" id="UP001500002">
    <property type="component" value="Unassembled WGS sequence"/>
</dbReference>
<comment type="caution">
    <text evidence="2">The sequence shown here is derived from an EMBL/GenBank/DDBJ whole genome shotgun (WGS) entry which is preliminary data.</text>
</comment>